<name>A0A5C6M223_9PLAN</name>
<dbReference type="Proteomes" id="UP000321083">
    <property type="component" value="Unassembled WGS sequence"/>
</dbReference>
<feature type="non-terminal residue" evidence="1">
    <location>
        <position position="34"/>
    </location>
</feature>
<sequence>MLTAIQGGTLDGTVITLPWDGDELSGFISRGAAS</sequence>
<dbReference type="EMBL" id="SRHE01000733">
    <property type="protein sequence ID" value="TWW08307.1"/>
    <property type="molecule type" value="Genomic_DNA"/>
</dbReference>
<reference evidence="1 2" key="2">
    <citation type="submission" date="2019-08" db="EMBL/GenBank/DDBJ databases">
        <authorList>
            <person name="Henke P."/>
        </authorList>
    </citation>
    <scope>NUCLEOTIDE SEQUENCE [LARGE SCALE GENOMIC DNA]</scope>
    <source>
        <strain evidence="1">Phe10_nw2017</strain>
    </source>
</reference>
<protein>
    <submittedName>
        <fullName evidence="1">Uncharacterized protein</fullName>
    </submittedName>
</protein>
<proteinExistence type="predicted"/>
<evidence type="ECO:0000313" key="1">
    <source>
        <dbReference type="EMBL" id="TWW08307.1"/>
    </source>
</evidence>
<keyword evidence="2" id="KW-1185">Reference proteome</keyword>
<dbReference type="AlphaFoldDB" id="A0A5C6M223"/>
<evidence type="ECO:0000313" key="2">
    <source>
        <dbReference type="Proteomes" id="UP000321083"/>
    </source>
</evidence>
<comment type="caution">
    <text evidence="1">The sequence shown here is derived from an EMBL/GenBank/DDBJ whole genome shotgun (WGS) entry which is preliminary data.</text>
</comment>
<organism evidence="1 2">
    <name type="scientific">Planctomyces bekefii</name>
    <dbReference type="NCBI Taxonomy" id="1653850"/>
    <lineage>
        <taxon>Bacteria</taxon>
        <taxon>Pseudomonadati</taxon>
        <taxon>Planctomycetota</taxon>
        <taxon>Planctomycetia</taxon>
        <taxon>Planctomycetales</taxon>
        <taxon>Planctomycetaceae</taxon>
        <taxon>Planctomyces</taxon>
    </lineage>
</organism>
<gene>
    <name evidence="1" type="ORF">E3A20_25620</name>
</gene>
<reference evidence="1 2" key="1">
    <citation type="submission" date="2019-08" db="EMBL/GenBank/DDBJ databases">
        <title>100 year-old enigma solved: identification of Planctomyces bekefii, the type genus and species of the phylum Planctomycetes.</title>
        <authorList>
            <person name="Svetlana D.N."/>
            <person name="Overmann J."/>
        </authorList>
    </citation>
    <scope>NUCLEOTIDE SEQUENCE [LARGE SCALE GENOMIC DNA]</scope>
    <source>
        <strain evidence="1">Phe10_nw2017</strain>
    </source>
</reference>
<accession>A0A5C6M223</accession>